<dbReference type="SUPFAM" id="SSF54171">
    <property type="entry name" value="DNA-binding domain"/>
    <property type="match status" value="1"/>
</dbReference>
<organism evidence="8 9">
    <name type="scientific">Iris pallida</name>
    <name type="common">Sweet iris</name>
    <dbReference type="NCBI Taxonomy" id="29817"/>
    <lineage>
        <taxon>Eukaryota</taxon>
        <taxon>Viridiplantae</taxon>
        <taxon>Streptophyta</taxon>
        <taxon>Embryophyta</taxon>
        <taxon>Tracheophyta</taxon>
        <taxon>Spermatophyta</taxon>
        <taxon>Magnoliopsida</taxon>
        <taxon>Liliopsida</taxon>
        <taxon>Asparagales</taxon>
        <taxon>Iridaceae</taxon>
        <taxon>Iridoideae</taxon>
        <taxon>Irideae</taxon>
        <taxon>Iris</taxon>
    </lineage>
</organism>
<evidence type="ECO:0000256" key="4">
    <source>
        <dbReference type="ARBA" id="ARBA00023163"/>
    </source>
</evidence>
<evidence type="ECO:0000256" key="5">
    <source>
        <dbReference type="ARBA" id="ARBA00023242"/>
    </source>
</evidence>
<feature type="region of interest" description="Disordered" evidence="6">
    <location>
        <begin position="194"/>
        <end position="254"/>
    </location>
</feature>
<evidence type="ECO:0000256" key="3">
    <source>
        <dbReference type="ARBA" id="ARBA00023125"/>
    </source>
</evidence>
<dbReference type="InterPro" id="IPR016177">
    <property type="entry name" value="DNA-bd_dom_sf"/>
</dbReference>
<dbReference type="Proteomes" id="UP001140949">
    <property type="component" value="Unassembled WGS sequence"/>
</dbReference>
<evidence type="ECO:0000256" key="1">
    <source>
        <dbReference type="ARBA" id="ARBA00004123"/>
    </source>
</evidence>
<proteinExistence type="predicted"/>
<feature type="compositionally biased region" description="Polar residues" evidence="6">
    <location>
        <begin position="199"/>
        <end position="216"/>
    </location>
</feature>
<dbReference type="InterPro" id="IPR044808">
    <property type="entry name" value="ERF_plant"/>
</dbReference>
<dbReference type="GO" id="GO:0003700">
    <property type="term" value="F:DNA-binding transcription factor activity"/>
    <property type="evidence" value="ECO:0007669"/>
    <property type="project" value="InterPro"/>
</dbReference>
<comment type="caution">
    <text evidence="8">The sequence shown here is derived from an EMBL/GenBank/DDBJ whole genome shotgun (WGS) entry which is preliminary data.</text>
</comment>
<dbReference type="EMBL" id="JANAVB010000998">
    <property type="protein sequence ID" value="KAJ6853214.1"/>
    <property type="molecule type" value="Genomic_DNA"/>
</dbReference>
<feature type="compositionally biased region" description="Basic and acidic residues" evidence="6">
    <location>
        <begin position="42"/>
        <end position="51"/>
    </location>
</feature>
<feature type="region of interest" description="Disordered" evidence="6">
    <location>
        <begin position="1"/>
        <end position="77"/>
    </location>
</feature>
<dbReference type="Gene3D" id="3.30.730.10">
    <property type="entry name" value="AP2/ERF domain"/>
    <property type="match status" value="1"/>
</dbReference>
<dbReference type="InterPro" id="IPR001471">
    <property type="entry name" value="AP2/ERF_dom"/>
</dbReference>
<dbReference type="InterPro" id="IPR036955">
    <property type="entry name" value="AP2/ERF_dom_sf"/>
</dbReference>
<evidence type="ECO:0000313" key="8">
    <source>
        <dbReference type="EMBL" id="KAJ6853214.1"/>
    </source>
</evidence>
<protein>
    <submittedName>
        <fullName evidence="8">Ethylene-responsive transcription factor ERF113-like</fullName>
    </submittedName>
</protein>
<dbReference type="GO" id="GO:0003677">
    <property type="term" value="F:DNA binding"/>
    <property type="evidence" value="ECO:0007669"/>
    <property type="project" value="UniProtKB-KW"/>
</dbReference>
<evidence type="ECO:0000256" key="6">
    <source>
        <dbReference type="SAM" id="MobiDB-lite"/>
    </source>
</evidence>
<reference evidence="8" key="2">
    <citation type="submission" date="2023-04" db="EMBL/GenBank/DDBJ databases">
        <authorList>
            <person name="Bruccoleri R.E."/>
            <person name="Oakeley E.J."/>
            <person name="Faust A.-M."/>
            <person name="Dessus-Babus S."/>
            <person name="Altorfer M."/>
            <person name="Burckhardt D."/>
            <person name="Oertli M."/>
            <person name="Naumann U."/>
            <person name="Petersen F."/>
            <person name="Wong J."/>
        </authorList>
    </citation>
    <scope>NUCLEOTIDE SEQUENCE</scope>
    <source>
        <strain evidence="8">GSM-AAB239-AS_SAM_17_03QT</strain>
        <tissue evidence="8">Leaf</tissue>
    </source>
</reference>
<keyword evidence="9" id="KW-1185">Reference proteome</keyword>
<comment type="subcellular location">
    <subcellularLocation>
        <location evidence="1">Nucleus</location>
    </subcellularLocation>
</comment>
<keyword evidence="3" id="KW-0238">DNA-binding</keyword>
<feature type="compositionally biased region" description="Low complexity" evidence="6">
    <location>
        <begin position="224"/>
        <end position="238"/>
    </location>
</feature>
<accession>A0AAX6IK64</accession>
<feature type="domain" description="AP2/ERF" evidence="7">
    <location>
        <begin position="73"/>
        <end position="130"/>
    </location>
</feature>
<dbReference type="PRINTS" id="PR00367">
    <property type="entry name" value="ETHRSPELEMNT"/>
</dbReference>
<dbReference type="SMART" id="SM00380">
    <property type="entry name" value="AP2"/>
    <property type="match status" value="1"/>
</dbReference>
<dbReference type="FunFam" id="3.30.730.10:FF:000001">
    <property type="entry name" value="Ethylene-responsive transcription factor 2"/>
    <property type="match status" value="1"/>
</dbReference>
<evidence type="ECO:0000256" key="2">
    <source>
        <dbReference type="ARBA" id="ARBA00023015"/>
    </source>
</evidence>
<dbReference type="GO" id="GO:0009873">
    <property type="term" value="P:ethylene-activated signaling pathway"/>
    <property type="evidence" value="ECO:0007669"/>
    <property type="project" value="InterPro"/>
</dbReference>
<reference evidence="8" key="1">
    <citation type="journal article" date="2023" name="GigaByte">
        <title>Genome assembly of the bearded iris, Iris pallida Lam.</title>
        <authorList>
            <person name="Bruccoleri R.E."/>
            <person name="Oakeley E.J."/>
            <person name="Faust A.M.E."/>
            <person name="Altorfer M."/>
            <person name="Dessus-Babus S."/>
            <person name="Burckhardt D."/>
            <person name="Oertli M."/>
            <person name="Naumann U."/>
            <person name="Petersen F."/>
            <person name="Wong J."/>
        </authorList>
    </citation>
    <scope>NUCLEOTIDE SEQUENCE</scope>
    <source>
        <strain evidence="8">GSM-AAB239-AS_SAM_17_03QT</strain>
    </source>
</reference>
<dbReference type="Pfam" id="PF00847">
    <property type="entry name" value="AP2"/>
    <property type="match status" value="1"/>
</dbReference>
<feature type="compositionally biased region" description="Basic and acidic residues" evidence="6">
    <location>
        <begin position="241"/>
        <end position="254"/>
    </location>
</feature>
<dbReference type="GO" id="GO:0005634">
    <property type="term" value="C:nucleus"/>
    <property type="evidence" value="ECO:0007669"/>
    <property type="project" value="UniProtKB-SubCell"/>
</dbReference>
<keyword evidence="4" id="KW-0804">Transcription</keyword>
<dbReference type="PANTHER" id="PTHR31190">
    <property type="entry name" value="DNA-BINDING DOMAIN"/>
    <property type="match status" value="1"/>
</dbReference>
<keyword evidence="5" id="KW-0539">Nucleus</keyword>
<keyword evidence="2" id="KW-0805">Transcription regulation</keyword>
<sequence>MLPKFTQSRAEEDASAMVSALAHVISSTDDDDGGGPSVNLPEEQHPMDQKEAAAAAAAAQSTEEEQGNVRRRHYRGVRQRPWGKWAAEIRDPKKAARVWLGTFDTAEGAAIAYDEAALRFKGTKAKLNFPERVQGRTDLGFLVSRGIPNQPPEAQQARNVDQPSYPHLLQYAQLLQTSREEDLHSVASGLYGRDHSFVSGPSTQVVPSAPTMNLPDSPQFFDFASHAGSGSSSTSSSSWTRGDRDGVGKPRGDD</sequence>
<name>A0AAX6IK64_IRIPA</name>
<dbReference type="PANTHER" id="PTHR31190:SF167">
    <property type="entry name" value="ETHYLENE-RESPONSIVE TRANSCRIPTION FACTOR ERF112"/>
    <property type="match status" value="1"/>
</dbReference>
<dbReference type="PROSITE" id="PS51032">
    <property type="entry name" value="AP2_ERF"/>
    <property type="match status" value="1"/>
</dbReference>
<evidence type="ECO:0000259" key="7">
    <source>
        <dbReference type="PROSITE" id="PS51032"/>
    </source>
</evidence>
<evidence type="ECO:0000313" key="9">
    <source>
        <dbReference type="Proteomes" id="UP001140949"/>
    </source>
</evidence>
<dbReference type="AlphaFoldDB" id="A0AAX6IK64"/>
<gene>
    <name evidence="8" type="ORF">M6B38_251790</name>
</gene>
<dbReference type="CDD" id="cd00018">
    <property type="entry name" value="AP2"/>
    <property type="match status" value="1"/>
</dbReference>